<evidence type="ECO:0000313" key="7">
    <source>
        <dbReference type="EMBL" id="KEO52699.1"/>
    </source>
</evidence>
<dbReference type="Gene3D" id="1.10.10.10">
    <property type="entry name" value="Winged helix-like DNA-binding domain superfamily/Winged helix DNA-binding domain"/>
    <property type="match status" value="1"/>
</dbReference>
<feature type="domain" description="RNA polymerase sigma factor 70 region 4 type 2" evidence="5">
    <location>
        <begin position="101"/>
        <end position="152"/>
    </location>
</feature>
<keyword evidence="8" id="KW-1185">Reference proteome</keyword>
<dbReference type="CDD" id="cd06171">
    <property type="entry name" value="Sigma70_r4"/>
    <property type="match status" value="1"/>
</dbReference>
<dbReference type="Proteomes" id="UP000027432">
    <property type="component" value="Unassembled WGS sequence"/>
</dbReference>
<comment type="similarity">
    <text evidence="1">Belongs to the sigma-70 factor family. ECF subfamily.</text>
</comment>
<dbReference type="GO" id="GO:0016987">
    <property type="term" value="F:sigma factor activity"/>
    <property type="evidence" value="ECO:0007669"/>
    <property type="project" value="UniProtKB-KW"/>
</dbReference>
<proteinExistence type="inferred from homology"/>
<dbReference type="PANTHER" id="PTHR43133:SF25">
    <property type="entry name" value="RNA POLYMERASE SIGMA FACTOR RFAY-RELATED"/>
    <property type="match status" value="1"/>
</dbReference>
<evidence type="ECO:0000259" key="5">
    <source>
        <dbReference type="Pfam" id="PF08281"/>
    </source>
</evidence>
<dbReference type="Gene3D" id="1.10.1740.10">
    <property type="match status" value="1"/>
</dbReference>
<evidence type="ECO:0000256" key="1">
    <source>
        <dbReference type="ARBA" id="ARBA00010641"/>
    </source>
</evidence>
<dbReference type="Pfam" id="PF08281">
    <property type="entry name" value="Sigma70_r4_2"/>
    <property type="match status" value="1"/>
</dbReference>
<dbReference type="InterPro" id="IPR013325">
    <property type="entry name" value="RNA_pol_sigma_r2"/>
</dbReference>
<sequence length="167" mass="18936">MPVLDEIEAEIPALRRYARALLRDADAADDLVQDCLERAVARRRDWRGEGPLRAWLFRILLNRLRDLQRRAPRPGHLVPVEDLYPEPGQPAAQEDHMALSEVRAAMARLPEDQRRALLLVALEGFSFDEAALALEIPKGTLMSRLARARETLREMTGRAGKTKGILR</sequence>
<organism evidence="7 8">
    <name type="scientific">Thioclava pacifica DSM 10166</name>
    <dbReference type="NCBI Taxonomy" id="1353537"/>
    <lineage>
        <taxon>Bacteria</taxon>
        <taxon>Pseudomonadati</taxon>
        <taxon>Pseudomonadota</taxon>
        <taxon>Alphaproteobacteria</taxon>
        <taxon>Rhodobacterales</taxon>
        <taxon>Paracoccaceae</taxon>
        <taxon>Thioclava</taxon>
    </lineage>
</organism>
<name>A0A074J817_9RHOB</name>
<dbReference type="AlphaFoldDB" id="A0A074J817"/>
<dbReference type="GO" id="GO:0003677">
    <property type="term" value="F:DNA binding"/>
    <property type="evidence" value="ECO:0007669"/>
    <property type="project" value="InterPro"/>
</dbReference>
<dbReference type="NCBIfam" id="TIGR02937">
    <property type="entry name" value="sigma70-ECF"/>
    <property type="match status" value="1"/>
</dbReference>
<keyword evidence="3" id="KW-0731">Sigma factor</keyword>
<dbReference type="PANTHER" id="PTHR43133">
    <property type="entry name" value="RNA POLYMERASE ECF-TYPE SIGMA FACTO"/>
    <property type="match status" value="1"/>
</dbReference>
<evidence type="ECO:0000256" key="3">
    <source>
        <dbReference type="ARBA" id="ARBA00023082"/>
    </source>
</evidence>
<feature type="domain" description="PhyR sigma2" evidence="6">
    <location>
        <begin position="7"/>
        <end position="60"/>
    </location>
</feature>
<dbReference type="OrthoDB" id="9803470at2"/>
<dbReference type="STRING" id="1353537.TP2_07090"/>
<dbReference type="InterPro" id="IPR014284">
    <property type="entry name" value="RNA_pol_sigma-70_dom"/>
</dbReference>
<dbReference type="SUPFAM" id="SSF88659">
    <property type="entry name" value="Sigma3 and sigma4 domains of RNA polymerase sigma factors"/>
    <property type="match status" value="1"/>
</dbReference>
<protein>
    <recommendedName>
        <fullName evidence="9">RNA polymerase sigma factor</fullName>
    </recommendedName>
</protein>
<dbReference type="Pfam" id="PF22029">
    <property type="entry name" value="PhyR_sigma2"/>
    <property type="match status" value="1"/>
</dbReference>
<dbReference type="SUPFAM" id="SSF88946">
    <property type="entry name" value="Sigma2 domain of RNA polymerase sigma factors"/>
    <property type="match status" value="1"/>
</dbReference>
<accession>A0A074J817</accession>
<dbReference type="InterPro" id="IPR053866">
    <property type="entry name" value="PhyR_sigma2"/>
</dbReference>
<comment type="caution">
    <text evidence="7">The sequence shown here is derived from an EMBL/GenBank/DDBJ whole genome shotgun (WGS) entry which is preliminary data.</text>
</comment>
<gene>
    <name evidence="7" type="ORF">TP2_07090</name>
</gene>
<dbReference type="InterPro" id="IPR013249">
    <property type="entry name" value="RNA_pol_sigma70_r4_t2"/>
</dbReference>
<evidence type="ECO:0008006" key="9">
    <source>
        <dbReference type="Google" id="ProtNLM"/>
    </source>
</evidence>
<dbReference type="eggNOG" id="COG1595">
    <property type="taxonomic scope" value="Bacteria"/>
</dbReference>
<reference evidence="7 8" key="1">
    <citation type="submission" date="2013-07" db="EMBL/GenBank/DDBJ databases">
        <title>Thioclava pacifica DSM 10166 Genome Sequencing.</title>
        <authorList>
            <person name="Lai Q."/>
            <person name="Shao Z."/>
        </authorList>
    </citation>
    <scope>NUCLEOTIDE SEQUENCE [LARGE SCALE GENOMIC DNA]</scope>
    <source>
        <strain evidence="7 8">DSM 10166</strain>
    </source>
</reference>
<dbReference type="GO" id="GO:0006352">
    <property type="term" value="P:DNA-templated transcription initiation"/>
    <property type="evidence" value="ECO:0007669"/>
    <property type="project" value="InterPro"/>
</dbReference>
<keyword evidence="2" id="KW-0805">Transcription regulation</keyword>
<evidence type="ECO:0000313" key="8">
    <source>
        <dbReference type="Proteomes" id="UP000027432"/>
    </source>
</evidence>
<dbReference type="InterPro" id="IPR013324">
    <property type="entry name" value="RNA_pol_sigma_r3/r4-like"/>
</dbReference>
<evidence type="ECO:0000256" key="2">
    <source>
        <dbReference type="ARBA" id="ARBA00023015"/>
    </source>
</evidence>
<evidence type="ECO:0000259" key="6">
    <source>
        <dbReference type="Pfam" id="PF22029"/>
    </source>
</evidence>
<keyword evidence="4" id="KW-0804">Transcription</keyword>
<dbReference type="InterPro" id="IPR039425">
    <property type="entry name" value="RNA_pol_sigma-70-like"/>
</dbReference>
<dbReference type="EMBL" id="AUND01000023">
    <property type="protein sequence ID" value="KEO52699.1"/>
    <property type="molecule type" value="Genomic_DNA"/>
</dbReference>
<evidence type="ECO:0000256" key="4">
    <source>
        <dbReference type="ARBA" id="ARBA00023163"/>
    </source>
</evidence>
<dbReference type="InterPro" id="IPR036388">
    <property type="entry name" value="WH-like_DNA-bd_sf"/>
</dbReference>
<dbReference type="RefSeq" id="WP_038076775.1">
    <property type="nucleotide sequence ID" value="NZ_AUND01000023.1"/>
</dbReference>